<protein>
    <submittedName>
        <fullName evidence="3">Uncharacterized protein</fullName>
    </submittedName>
</protein>
<accession>A0A1D1VIC3</accession>
<feature type="region of interest" description="Disordered" evidence="1">
    <location>
        <begin position="133"/>
        <end position="194"/>
    </location>
</feature>
<feature type="compositionally biased region" description="Low complexity" evidence="1">
    <location>
        <begin position="182"/>
        <end position="194"/>
    </location>
</feature>
<evidence type="ECO:0000313" key="3">
    <source>
        <dbReference type="EMBL" id="GAV01385.1"/>
    </source>
</evidence>
<gene>
    <name evidence="3" type="primary">RvY_12107-1</name>
    <name evidence="3" type="synonym">RvY_12107.1</name>
    <name evidence="3" type="ORF">RvY_12107</name>
</gene>
<reference evidence="3 4" key="1">
    <citation type="journal article" date="2016" name="Nat. Commun.">
        <title>Extremotolerant tardigrade genome and improved radiotolerance of human cultured cells by tardigrade-unique protein.</title>
        <authorList>
            <person name="Hashimoto T."/>
            <person name="Horikawa D.D."/>
            <person name="Saito Y."/>
            <person name="Kuwahara H."/>
            <person name="Kozuka-Hata H."/>
            <person name="Shin-I T."/>
            <person name="Minakuchi Y."/>
            <person name="Ohishi K."/>
            <person name="Motoyama A."/>
            <person name="Aizu T."/>
            <person name="Enomoto A."/>
            <person name="Kondo K."/>
            <person name="Tanaka S."/>
            <person name="Hara Y."/>
            <person name="Koshikawa S."/>
            <person name="Sagara H."/>
            <person name="Miura T."/>
            <person name="Yokobori S."/>
            <person name="Miyagawa K."/>
            <person name="Suzuki Y."/>
            <person name="Kubo T."/>
            <person name="Oyama M."/>
            <person name="Kohara Y."/>
            <person name="Fujiyama A."/>
            <person name="Arakawa K."/>
            <person name="Katayama T."/>
            <person name="Toyoda A."/>
            <person name="Kunieda T."/>
        </authorList>
    </citation>
    <scope>NUCLEOTIDE SEQUENCE [LARGE SCALE GENOMIC DNA]</scope>
    <source>
        <strain evidence="3 4">YOKOZUNA-1</strain>
    </source>
</reference>
<keyword evidence="2" id="KW-0812">Transmembrane</keyword>
<dbReference type="AlphaFoldDB" id="A0A1D1VIC3"/>
<organism evidence="3 4">
    <name type="scientific">Ramazzottius varieornatus</name>
    <name type="common">Water bear</name>
    <name type="synonym">Tardigrade</name>
    <dbReference type="NCBI Taxonomy" id="947166"/>
    <lineage>
        <taxon>Eukaryota</taxon>
        <taxon>Metazoa</taxon>
        <taxon>Ecdysozoa</taxon>
        <taxon>Tardigrada</taxon>
        <taxon>Eutardigrada</taxon>
        <taxon>Parachela</taxon>
        <taxon>Hypsibioidea</taxon>
        <taxon>Ramazzottiidae</taxon>
        <taxon>Ramazzottius</taxon>
    </lineage>
</organism>
<evidence type="ECO:0000256" key="2">
    <source>
        <dbReference type="SAM" id="Phobius"/>
    </source>
</evidence>
<evidence type="ECO:0000256" key="1">
    <source>
        <dbReference type="SAM" id="MobiDB-lite"/>
    </source>
</evidence>
<keyword evidence="2" id="KW-1133">Transmembrane helix</keyword>
<keyword evidence="2" id="KW-0472">Membrane</keyword>
<evidence type="ECO:0000313" key="4">
    <source>
        <dbReference type="Proteomes" id="UP000186922"/>
    </source>
</evidence>
<dbReference type="EMBL" id="BDGG01000007">
    <property type="protein sequence ID" value="GAV01385.1"/>
    <property type="molecule type" value="Genomic_DNA"/>
</dbReference>
<comment type="caution">
    <text evidence="3">The sequence shown here is derived from an EMBL/GenBank/DDBJ whole genome shotgun (WGS) entry which is preliminary data.</text>
</comment>
<sequence>MLPTASAIQADICNCKNQHVLGLLDLATYTTCEKLAPEPKPRDVNYSIYAMKKDAQHMKKDAPYEVTWKIYDSSMSRFDKGSETMFEYGVPTPGSPNIAYSAEAPLNEARSWLNRQPLPESCYDMALPSVSSAKRNSQALPVGPPTKRRTIQQKMSQFSIQTTESSTSKTLEDESTPQGLPSSSTTEATTGTEMRTMTDSIRTGQLDGAACGFIAAEAVALLHNAELPFTEVSDDEIAGVDTRSVVINGRSFMGLGARSTRLLSGTEVIRLAANRMNINLSYAIQNLVNVGRTQHFVDHMFPMHSLLLRETGGTRYYVLNTDSIGNSWHWYLVAVTYGPNLGVIKDPRRAIKELSIKSVDTAISESSYLAAGGASAILVVLFLVTVFLIKRRRRSAREVRNVGRNNIPMESEEPLGLLNNNIV</sequence>
<proteinExistence type="predicted"/>
<keyword evidence="4" id="KW-1185">Reference proteome</keyword>
<feature type="compositionally biased region" description="Polar residues" evidence="1">
    <location>
        <begin position="152"/>
        <end position="169"/>
    </location>
</feature>
<name>A0A1D1VIC3_RAMVA</name>
<feature type="transmembrane region" description="Helical" evidence="2">
    <location>
        <begin position="368"/>
        <end position="389"/>
    </location>
</feature>
<dbReference type="Proteomes" id="UP000186922">
    <property type="component" value="Unassembled WGS sequence"/>
</dbReference>